<organism evidence="5 6">
    <name type="scientific">Limulus polyphemus</name>
    <name type="common">Atlantic horseshoe crab</name>
    <dbReference type="NCBI Taxonomy" id="6850"/>
    <lineage>
        <taxon>Eukaryota</taxon>
        <taxon>Metazoa</taxon>
        <taxon>Ecdysozoa</taxon>
        <taxon>Arthropoda</taxon>
        <taxon>Chelicerata</taxon>
        <taxon>Merostomata</taxon>
        <taxon>Xiphosura</taxon>
        <taxon>Limulidae</taxon>
        <taxon>Limulus</taxon>
    </lineage>
</organism>
<dbReference type="SUPFAM" id="SSF54001">
    <property type="entry name" value="Cysteine proteinases"/>
    <property type="match status" value="1"/>
</dbReference>
<dbReference type="GeneID" id="106469835"/>
<evidence type="ECO:0000256" key="1">
    <source>
        <dbReference type="ARBA" id="ARBA00000707"/>
    </source>
</evidence>
<keyword evidence="5" id="KW-1185">Reference proteome</keyword>
<evidence type="ECO:0000259" key="4">
    <source>
        <dbReference type="PROSITE" id="PS50235"/>
    </source>
</evidence>
<dbReference type="InterPro" id="IPR001394">
    <property type="entry name" value="Peptidase_C19_UCH"/>
</dbReference>
<dbReference type="Proteomes" id="UP000694941">
    <property type="component" value="Unplaced"/>
</dbReference>
<reference evidence="6" key="1">
    <citation type="submission" date="2025-08" db="UniProtKB">
        <authorList>
            <consortium name="RefSeq"/>
        </authorList>
    </citation>
    <scope>IDENTIFICATION</scope>
    <source>
        <tissue evidence="6">Muscle</tissue>
    </source>
</reference>
<dbReference type="PANTHER" id="PTHR21646:SF14">
    <property type="entry name" value="FI05488P"/>
    <property type="match status" value="1"/>
</dbReference>
<protein>
    <recommendedName>
        <fullName evidence="2">ubiquitinyl hydrolase 1</fullName>
        <ecNumber evidence="2">3.4.19.12</ecNumber>
    </recommendedName>
</protein>
<dbReference type="Gene3D" id="3.90.70.10">
    <property type="entry name" value="Cysteine proteinases"/>
    <property type="match status" value="3"/>
</dbReference>
<evidence type="ECO:0000256" key="2">
    <source>
        <dbReference type="ARBA" id="ARBA00012759"/>
    </source>
</evidence>
<dbReference type="EC" id="3.4.19.12" evidence="2"/>
<dbReference type="RefSeq" id="XP_013785799.2">
    <property type="nucleotide sequence ID" value="XM_013930345.2"/>
</dbReference>
<dbReference type="PROSITE" id="PS50235">
    <property type="entry name" value="USP_3"/>
    <property type="match status" value="1"/>
</dbReference>
<evidence type="ECO:0000313" key="6">
    <source>
        <dbReference type="RefSeq" id="XP_013785799.2"/>
    </source>
</evidence>
<name>A0ABM1BNX4_LIMPO</name>
<feature type="region of interest" description="Disordered" evidence="3">
    <location>
        <begin position="70"/>
        <end position="101"/>
    </location>
</feature>
<dbReference type="InterPro" id="IPR050185">
    <property type="entry name" value="Ub_carboxyl-term_hydrolase"/>
</dbReference>
<comment type="catalytic activity">
    <reaction evidence="1">
        <text>Thiol-dependent hydrolysis of ester, thioester, amide, peptide and isopeptide bonds formed by the C-terminal Gly of ubiquitin (a 76-residue protein attached to proteins as an intracellular targeting signal).</text>
        <dbReference type="EC" id="3.4.19.12"/>
    </reaction>
</comment>
<dbReference type="Pfam" id="PF00443">
    <property type="entry name" value="UCH"/>
    <property type="match status" value="2"/>
</dbReference>
<evidence type="ECO:0000313" key="5">
    <source>
        <dbReference type="Proteomes" id="UP000694941"/>
    </source>
</evidence>
<dbReference type="InterPro" id="IPR018200">
    <property type="entry name" value="USP_CS"/>
</dbReference>
<dbReference type="PROSITE" id="PS00972">
    <property type="entry name" value="USP_1"/>
    <property type="match status" value="1"/>
</dbReference>
<sequence length="859" mass="97588">MNVNFQCRKMTEAKKPKYSKSASEGDLADVEEGIVVDVATDVSDLLIDGSKVNRFHSGFFTLPRLMSGRKRVRKKKNREVLQPSSKLEPEPTTVRKSKKEEKKVCDKNGKQSHGFLRRLFRRHLSQLAIPSNVSITTSSTHACDFEIETSKNSKLKHVSASNTDIRSQHLVCDLGTTAASEFPEPLIKDKIPAVSGIHNHGNTCFMNAIIQCLSNTDMFAEYFVMNHYRVDLLRRNKIHARKYGTKGEVTEQLGVLLKSIWSCQYLPEISNKFKSTVSKYGTQYEGSNQHDAQEFLLWLLDKVHEDLNTATKKKYKKSKQNSHGRTDETAAAETLANYSRCNSSFVLDWFQGQFRSSLICSNCQKQSNTFDPYLCLSLPIPHRQTRPVFVNLVRLKGDPRQIKLGVNMDIQAAVKELRVNLSKKHQIPNNQIILIEVQDDGSHQIFSDEDSVSSIDENREVYAVETPALKLATECGGEHLLLLWINRIGTGSHGRTFGSPYVVQISRESTFKEIQKQILMAMSNILQNDVSLENIGIVLRLRVIGGIPGKCYLPSDVDHPLYMPTVDHALDTSKVTPLMGPQHLNLVVEWDQETKEEMISDVEVLMEIDPSVQRLRNQQKQVPKATLDKCFQHYFKEEKLGADNAWMCPSCRRSQPGMKQLSLWSCPDYFIIHLKRFRQVTVETLLMGNGYCRNPVDGKWYMFDDTKVAVIQESEIVTADAYILFYQRTSFTSSSCASSSTSGYSSASTASLINTDHWAYRMPPFRYLSPKNSKSQDNLCDVDSSFDTMSLQHKEPFQRTHRRYASMIPLTSPKKNSLVMNTELDRHSDEEASKEELVKNEIDEKSAFPGHVVYRVTAV</sequence>
<dbReference type="InterPro" id="IPR038765">
    <property type="entry name" value="Papain-like_cys_pep_sf"/>
</dbReference>
<proteinExistence type="predicted"/>
<accession>A0ABM1BNX4</accession>
<gene>
    <name evidence="6" type="primary">LOC106469835</name>
</gene>
<feature type="domain" description="USP" evidence="4">
    <location>
        <begin position="195"/>
        <end position="729"/>
    </location>
</feature>
<dbReference type="InterPro" id="IPR028889">
    <property type="entry name" value="USP"/>
</dbReference>
<dbReference type="PANTHER" id="PTHR21646">
    <property type="entry name" value="UBIQUITIN CARBOXYL-TERMINAL HYDROLASE"/>
    <property type="match status" value="1"/>
</dbReference>
<evidence type="ECO:0000256" key="3">
    <source>
        <dbReference type="SAM" id="MobiDB-lite"/>
    </source>
</evidence>